<dbReference type="Pfam" id="PF00107">
    <property type="entry name" value="ADH_zinc_N"/>
    <property type="match status" value="1"/>
</dbReference>
<keyword evidence="6" id="KW-1185">Reference proteome</keyword>
<reference evidence="5" key="1">
    <citation type="journal article" date="2020" name="Stud. Mycol.">
        <title>101 Dothideomycetes genomes: a test case for predicting lifestyles and emergence of pathogens.</title>
        <authorList>
            <person name="Haridas S."/>
            <person name="Albert R."/>
            <person name="Binder M."/>
            <person name="Bloem J."/>
            <person name="Labutti K."/>
            <person name="Salamov A."/>
            <person name="Andreopoulos B."/>
            <person name="Baker S."/>
            <person name="Barry K."/>
            <person name="Bills G."/>
            <person name="Bluhm B."/>
            <person name="Cannon C."/>
            <person name="Castanera R."/>
            <person name="Culley D."/>
            <person name="Daum C."/>
            <person name="Ezra D."/>
            <person name="Gonzalez J."/>
            <person name="Henrissat B."/>
            <person name="Kuo A."/>
            <person name="Liang C."/>
            <person name="Lipzen A."/>
            <person name="Lutzoni F."/>
            <person name="Magnuson J."/>
            <person name="Mondo S."/>
            <person name="Nolan M."/>
            <person name="Ohm R."/>
            <person name="Pangilinan J."/>
            <person name="Park H.-J."/>
            <person name="Ramirez L."/>
            <person name="Alfaro M."/>
            <person name="Sun H."/>
            <person name="Tritt A."/>
            <person name="Yoshinaga Y."/>
            <person name="Zwiers L.-H."/>
            <person name="Turgeon B."/>
            <person name="Goodwin S."/>
            <person name="Spatafora J."/>
            <person name="Crous P."/>
            <person name="Grigoriev I."/>
        </authorList>
    </citation>
    <scope>NUCLEOTIDE SEQUENCE</scope>
    <source>
        <strain evidence="5">ATCC 36951</strain>
    </source>
</reference>
<dbReference type="SUPFAM" id="SSF50129">
    <property type="entry name" value="GroES-like"/>
    <property type="match status" value="1"/>
</dbReference>
<dbReference type="GeneID" id="54568347"/>
<sequence>MSNQAAWLDGKGEKFRVDQSDIPLPGPNDIVIHNHSIAINPADWKIQALGAVWFREWPVVLGEDVAGVVHAVGENVSRFEKGDRVVAHCVCLATNKPEDGGFQLFSRAPASLTAKVPDNLSLTQASVLPTALDTAGHGLYDSRDKGFLGLNYPTLSAAPPSDQIFLVWGASSSTGALAIQLATASGAQVIAVAGKHNLDFVRSLGATTALDYNTPSVVDDIVEAIRSTTGHFAGVFDAISTEASCKYVFPIAEKLGGCNVAMTLPPPTDVPSTVKVGNIIAVNFDVNGPLWEKFVTPALGQGRLKPLPEPLIVGSRLEDVQLACNTNKAGVSAKKVVIQLQ</sequence>
<protein>
    <recommendedName>
        <fullName evidence="4">Enoyl reductase (ER) domain-containing protein</fullName>
    </recommendedName>
</protein>
<dbReference type="SMART" id="SM00829">
    <property type="entry name" value="PKS_ER"/>
    <property type="match status" value="1"/>
</dbReference>
<dbReference type="Gene3D" id="3.90.180.10">
    <property type="entry name" value="Medium-chain alcohol dehydrogenases, catalytic domain"/>
    <property type="match status" value="1"/>
</dbReference>
<evidence type="ECO:0000256" key="2">
    <source>
        <dbReference type="ARBA" id="ARBA00011245"/>
    </source>
</evidence>
<dbReference type="InterPro" id="IPR013154">
    <property type="entry name" value="ADH-like_N"/>
</dbReference>
<dbReference type="InterPro" id="IPR047122">
    <property type="entry name" value="Trans-enoyl_RdTase-like"/>
</dbReference>
<feature type="domain" description="Enoyl reductase (ER)" evidence="4">
    <location>
        <begin position="12"/>
        <end position="331"/>
    </location>
</feature>
<evidence type="ECO:0000259" key="4">
    <source>
        <dbReference type="SMART" id="SM00829"/>
    </source>
</evidence>
<comment type="subunit">
    <text evidence="2">Monomer.</text>
</comment>
<dbReference type="PANTHER" id="PTHR45348:SF2">
    <property type="entry name" value="ZINC-TYPE ALCOHOL DEHYDROGENASE-LIKE PROTEIN C2E1P3.01"/>
    <property type="match status" value="1"/>
</dbReference>
<dbReference type="AlphaFoldDB" id="A0A6A6D3U9"/>
<dbReference type="GO" id="GO:0016651">
    <property type="term" value="F:oxidoreductase activity, acting on NAD(P)H"/>
    <property type="evidence" value="ECO:0007669"/>
    <property type="project" value="InterPro"/>
</dbReference>
<dbReference type="Pfam" id="PF08240">
    <property type="entry name" value="ADH_N"/>
    <property type="match status" value="1"/>
</dbReference>
<dbReference type="InterPro" id="IPR036291">
    <property type="entry name" value="NAD(P)-bd_dom_sf"/>
</dbReference>
<dbReference type="Proteomes" id="UP000799537">
    <property type="component" value="Unassembled WGS sequence"/>
</dbReference>
<evidence type="ECO:0000256" key="1">
    <source>
        <dbReference type="ARBA" id="ARBA00008072"/>
    </source>
</evidence>
<dbReference type="InterPro" id="IPR013149">
    <property type="entry name" value="ADH-like_C"/>
</dbReference>
<dbReference type="PANTHER" id="PTHR45348">
    <property type="entry name" value="HYPOTHETICAL OXIDOREDUCTASE (EUROFUNG)"/>
    <property type="match status" value="1"/>
</dbReference>
<comment type="similarity">
    <text evidence="1">Belongs to the zinc-containing alcohol dehydrogenase family.</text>
</comment>
<gene>
    <name evidence="5" type="ORF">M409DRAFT_62221</name>
</gene>
<dbReference type="RefSeq" id="XP_033674946.1">
    <property type="nucleotide sequence ID" value="XM_033815075.1"/>
</dbReference>
<dbReference type="EMBL" id="ML993579">
    <property type="protein sequence ID" value="KAF2174057.1"/>
    <property type="molecule type" value="Genomic_DNA"/>
</dbReference>
<evidence type="ECO:0000313" key="6">
    <source>
        <dbReference type="Proteomes" id="UP000799537"/>
    </source>
</evidence>
<dbReference type="Gene3D" id="3.40.50.720">
    <property type="entry name" value="NAD(P)-binding Rossmann-like Domain"/>
    <property type="match status" value="1"/>
</dbReference>
<dbReference type="InterPro" id="IPR020843">
    <property type="entry name" value="ER"/>
</dbReference>
<keyword evidence="3" id="KW-0560">Oxidoreductase</keyword>
<dbReference type="CDD" id="cd08249">
    <property type="entry name" value="enoyl_reductase_like"/>
    <property type="match status" value="1"/>
</dbReference>
<evidence type="ECO:0000313" key="5">
    <source>
        <dbReference type="EMBL" id="KAF2174057.1"/>
    </source>
</evidence>
<dbReference type="SUPFAM" id="SSF51735">
    <property type="entry name" value="NAD(P)-binding Rossmann-fold domains"/>
    <property type="match status" value="1"/>
</dbReference>
<organism evidence="5 6">
    <name type="scientific">Zasmidium cellare ATCC 36951</name>
    <dbReference type="NCBI Taxonomy" id="1080233"/>
    <lineage>
        <taxon>Eukaryota</taxon>
        <taxon>Fungi</taxon>
        <taxon>Dikarya</taxon>
        <taxon>Ascomycota</taxon>
        <taxon>Pezizomycotina</taxon>
        <taxon>Dothideomycetes</taxon>
        <taxon>Dothideomycetidae</taxon>
        <taxon>Mycosphaerellales</taxon>
        <taxon>Mycosphaerellaceae</taxon>
        <taxon>Zasmidium</taxon>
    </lineage>
</organism>
<accession>A0A6A6D3U9</accession>
<name>A0A6A6D3U9_ZASCE</name>
<dbReference type="OrthoDB" id="48317at2759"/>
<evidence type="ECO:0000256" key="3">
    <source>
        <dbReference type="ARBA" id="ARBA00023002"/>
    </source>
</evidence>
<proteinExistence type="inferred from homology"/>
<dbReference type="InterPro" id="IPR011032">
    <property type="entry name" value="GroES-like_sf"/>
</dbReference>